<comment type="caution">
    <text evidence="1">The sequence shown here is derived from an EMBL/GenBank/DDBJ whole genome shotgun (WGS) entry which is preliminary data.</text>
</comment>
<gene>
    <name evidence="1" type="ORF">Syun_006666</name>
</gene>
<accession>A0AAP0KY12</accession>
<dbReference type="AlphaFoldDB" id="A0AAP0KY12"/>
<sequence>MANLICLYSDNNEKMAYAKEPRSHHRSKHIFRRFHLIQEIIEREDVKICRVLTENNVANPLTNALP</sequence>
<name>A0AAP0KY12_9MAGN</name>
<proteinExistence type="predicted"/>
<evidence type="ECO:0000313" key="1">
    <source>
        <dbReference type="EMBL" id="KAK9160325.1"/>
    </source>
</evidence>
<dbReference type="Proteomes" id="UP001420932">
    <property type="component" value="Unassembled WGS sequence"/>
</dbReference>
<evidence type="ECO:0000313" key="2">
    <source>
        <dbReference type="Proteomes" id="UP001420932"/>
    </source>
</evidence>
<reference evidence="1 2" key="1">
    <citation type="submission" date="2024-01" db="EMBL/GenBank/DDBJ databases">
        <title>Genome assemblies of Stephania.</title>
        <authorList>
            <person name="Yang L."/>
        </authorList>
    </citation>
    <scope>NUCLEOTIDE SEQUENCE [LARGE SCALE GENOMIC DNA]</scope>
    <source>
        <strain evidence="1">YNDBR</strain>
        <tissue evidence="1">Leaf</tissue>
    </source>
</reference>
<keyword evidence="2" id="KW-1185">Reference proteome</keyword>
<organism evidence="1 2">
    <name type="scientific">Stephania yunnanensis</name>
    <dbReference type="NCBI Taxonomy" id="152371"/>
    <lineage>
        <taxon>Eukaryota</taxon>
        <taxon>Viridiplantae</taxon>
        <taxon>Streptophyta</taxon>
        <taxon>Embryophyta</taxon>
        <taxon>Tracheophyta</taxon>
        <taxon>Spermatophyta</taxon>
        <taxon>Magnoliopsida</taxon>
        <taxon>Ranunculales</taxon>
        <taxon>Menispermaceae</taxon>
        <taxon>Menispermoideae</taxon>
        <taxon>Cissampelideae</taxon>
        <taxon>Stephania</taxon>
    </lineage>
</organism>
<protein>
    <submittedName>
        <fullName evidence="1">Uncharacterized protein</fullName>
    </submittedName>
</protein>
<dbReference type="EMBL" id="JBBNAF010000003">
    <property type="protein sequence ID" value="KAK9160325.1"/>
    <property type="molecule type" value="Genomic_DNA"/>
</dbReference>